<dbReference type="AlphaFoldDB" id="A0A5B7K6F7"/>
<comment type="caution">
    <text evidence="1">The sequence shown here is derived from an EMBL/GenBank/DDBJ whole genome shotgun (WGS) entry which is preliminary data.</text>
</comment>
<evidence type="ECO:0000313" key="1">
    <source>
        <dbReference type="EMBL" id="MPD04123.1"/>
    </source>
</evidence>
<gene>
    <name evidence="1" type="ORF">E2C01_099795</name>
</gene>
<dbReference type="Proteomes" id="UP000324222">
    <property type="component" value="Unassembled WGS sequence"/>
</dbReference>
<sequence length="241" mass="27262">MRLQTPPGQHADGRQRRAMTVVRWMETRVEASPALSPHVVDLEVCSSTKQTPEQMVKLEKWLMEEEDVFSRDAQDLGCTSLVHPSNTADSPLMKQPHSSVPLARREEMRLPLDLATGQTPEEELPQTAHEVVVTLQQRMETTRRQVANNRRLAGQAMTRRYQLRRSVCGVGLRLAVQASDWRITGNVGRPYTALQRLPAVTYKLDVATSRRRRIAHVGRRWAVVGEGYLWGQQGPPSSPDK</sequence>
<protein>
    <submittedName>
        <fullName evidence="1">Uncharacterized protein</fullName>
    </submittedName>
</protein>
<evidence type="ECO:0000313" key="2">
    <source>
        <dbReference type="Proteomes" id="UP000324222"/>
    </source>
</evidence>
<accession>A0A5B7K6F7</accession>
<name>A0A5B7K6F7_PORTR</name>
<reference evidence="1 2" key="1">
    <citation type="submission" date="2019-05" db="EMBL/GenBank/DDBJ databases">
        <title>Another draft genome of Portunus trituberculatus and its Hox gene families provides insights of decapod evolution.</title>
        <authorList>
            <person name="Jeong J.-H."/>
            <person name="Song I."/>
            <person name="Kim S."/>
            <person name="Choi T."/>
            <person name="Kim D."/>
            <person name="Ryu S."/>
            <person name="Kim W."/>
        </authorList>
    </citation>
    <scope>NUCLEOTIDE SEQUENCE [LARGE SCALE GENOMIC DNA]</scope>
    <source>
        <tissue evidence="1">Muscle</tissue>
    </source>
</reference>
<proteinExistence type="predicted"/>
<keyword evidence="2" id="KW-1185">Reference proteome</keyword>
<dbReference type="EMBL" id="VSRR010139503">
    <property type="protein sequence ID" value="MPD04123.1"/>
    <property type="molecule type" value="Genomic_DNA"/>
</dbReference>
<organism evidence="1 2">
    <name type="scientific">Portunus trituberculatus</name>
    <name type="common">Swimming crab</name>
    <name type="synonym">Neptunus trituberculatus</name>
    <dbReference type="NCBI Taxonomy" id="210409"/>
    <lineage>
        <taxon>Eukaryota</taxon>
        <taxon>Metazoa</taxon>
        <taxon>Ecdysozoa</taxon>
        <taxon>Arthropoda</taxon>
        <taxon>Crustacea</taxon>
        <taxon>Multicrustacea</taxon>
        <taxon>Malacostraca</taxon>
        <taxon>Eumalacostraca</taxon>
        <taxon>Eucarida</taxon>
        <taxon>Decapoda</taxon>
        <taxon>Pleocyemata</taxon>
        <taxon>Brachyura</taxon>
        <taxon>Eubrachyura</taxon>
        <taxon>Portunoidea</taxon>
        <taxon>Portunidae</taxon>
        <taxon>Portuninae</taxon>
        <taxon>Portunus</taxon>
    </lineage>
</organism>
<dbReference type="OrthoDB" id="6379928at2759"/>